<evidence type="ECO:0000256" key="2">
    <source>
        <dbReference type="ARBA" id="ARBA00022692"/>
    </source>
</evidence>
<protein>
    <recommendedName>
        <fullName evidence="8">Glutathione S-transferase</fullName>
    </recommendedName>
</protein>
<feature type="transmembrane region" description="Helical" evidence="5">
    <location>
        <begin position="6"/>
        <end position="24"/>
    </location>
</feature>
<feature type="transmembrane region" description="Helical" evidence="5">
    <location>
        <begin position="55"/>
        <end position="86"/>
    </location>
</feature>
<accession>A0A7W4WFV6</accession>
<dbReference type="AlphaFoldDB" id="A0A7W4WFV6"/>
<sequence length="131" mass="13816">MANITALYAGLCGVLVIALAFRVVQFRRSGKVGLGTGGDPDNEVRVRAHANAVEYIPLALILMLVAELGGLSAFWLHIFGGVFVLARLVHAFGFTASGGGYHPGRFWGTALSWVVILVLAAIDIGLAVKNL</sequence>
<gene>
    <name evidence="6" type="ORF">FHS09_004296</name>
</gene>
<dbReference type="Gene3D" id="1.20.120.550">
    <property type="entry name" value="Membrane associated eicosanoid/glutathione metabolism-like domain"/>
    <property type="match status" value="1"/>
</dbReference>
<evidence type="ECO:0000256" key="5">
    <source>
        <dbReference type="SAM" id="Phobius"/>
    </source>
</evidence>
<reference evidence="6 7" key="1">
    <citation type="submission" date="2020-08" db="EMBL/GenBank/DDBJ databases">
        <title>Genomic Encyclopedia of Type Strains, Phase III (KMG-III): the genomes of soil and plant-associated and newly described type strains.</title>
        <authorList>
            <person name="Whitman W."/>
        </authorList>
    </citation>
    <scope>NUCLEOTIDE SEQUENCE [LARGE SCALE GENOMIC DNA]</scope>
    <source>
        <strain evidence="6 7">CECT 8799</strain>
    </source>
</reference>
<proteinExistence type="predicted"/>
<dbReference type="InterPro" id="IPR023352">
    <property type="entry name" value="MAPEG-like_dom_sf"/>
</dbReference>
<dbReference type="Pfam" id="PF01124">
    <property type="entry name" value="MAPEG"/>
    <property type="match status" value="1"/>
</dbReference>
<evidence type="ECO:0000313" key="6">
    <source>
        <dbReference type="EMBL" id="MBB3063438.1"/>
    </source>
</evidence>
<evidence type="ECO:0000256" key="3">
    <source>
        <dbReference type="ARBA" id="ARBA00022989"/>
    </source>
</evidence>
<evidence type="ECO:0000313" key="7">
    <source>
        <dbReference type="Proteomes" id="UP000535937"/>
    </source>
</evidence>
<feature type="transmembrane region" description="Helical" evidence="5">
    <location>
        <begin position="106"/>
        <end position="128"/>
    </location>
</feature>
<evidence type="ECO:0008006" key="8">
    <source>
        <dbReference type="Google" id="ProtNLM"/>
    </source>
</evidence>
<dbReference type="Proteomes" id="UP000535937">
    <property type="component" value="Unassembled WGS sequence"/>
</dbReference>
<comment type="caution">
    <text evidence="6">The sequence shown here is derived from an EMBL/GenBank/DDBJ whole genome shotgun (WGS) entry which is preliminary data.</text>
</comment>
<dbReference type="EMBL" id="JACHWZ010000030">
    <property type="protein sequence ID" value="MBB3063438.1"/>
    <property type="molecule type" value="Genomic_DNA"/>
</dbReference>
<name>A0A7W4WFV6_9GAMM</name>
<keyword evidence="3 5" id="KW-1133">Transmembrane helix</keyword>
<dbReference type="PANTHER" id="PTHR35814:SF1">
    <property type="entry name" value="GLUTATHIONE S-TRANSFERASE-RELATED"/>
    <property type="match status" value="1"/>
</dbReference>
<dbReference type="PANTHER" id="PTHR35814">
    <property type="match status" value="1"/>
</dbReference>
<comment type="subcellular location">
    <subcellularLocation>
        <location evidence="1">Membrane</location>
    </subcellularLocation>
</comment>
<keyword evidence="7" id="KW-1185">Reference proteome</keyword>
<dbReference type="RefSeq" id="WP_183463610.1">
    <property type="nucleotide sequence ID" value="NZ_JACHWZ010000030.1"/>
</dbReference>
<evidence type="ECO:0000256" key="4">
    <source>
        <dbReference type="ARBA" id="ARBA00023136"/>
    </source>
</evidence>
<keyword evidence="2 5" id="KW-0812">Transmembrane</keyword>
<dbReference type="GO" id="GO:0016020">
    <property type="term" value="C:membrane"/>
    <property type="evidence" value="ECO:0007669"/>
    <property type="project" value="UniProtKB-SubCell"/>
</dbReference>
<dbReference type="InterPro" id="IPR001129">
    <property type="entry name" value="Membr-assoc_MAPEG"/>
</dbReference>
<dbReference type="SUPFAM" id="SSF161084">
    <property type="entry name" value="MAPEG domain-like"/>
    <property type="match status" value="1"/>
</dbReference>
<keyword evidence="4 5" id="KW-0472">Membrane</keyword>
<evidence type="ECO:0000256" key="1">
    <source>
        <dbReference type="ARBA" id="ARBA00004370"/>
    </source>
</evidence>
<organism evidence="6 7">
    <name type="scientific">Microbulbifer rhizosphaerae</name>
    <dbReference type="NCBI Taxonomy" id="1562603"/>
    <lineage>
        <taxon>Bacteria</taxon>
        <taxon>Pseudomonadati</taxon>
        <taxon>Pseudomonadota</taxon>
        <taxon>Gammaproteobacteria</taxon>
        <taxon>Cellvibrionales</taxon>
        <taxon>Microbulbiferaceae</taxon>
        <taxon>Microbulbifer</taxon>
    </lineage>
</organism>